<dbReference type="GO" id="GO:0006412">
    <property type="term" value="P:translation"/>
    <property type="evidence" value="ECO:0007669"/>
    <property type="project" value="UniProtKB-UniRule"/>
</dbReference>
<protein>
    <recommendedName>
        <fullName evidence="2">Peptide deformylase</fullName>
        <shortName evidence="2">PDF</shortName>
        <ecNumber evidence="2">3.5.1.88</ecNumber>
    </recommendedName>
    <alternativeName>
        <fullName evidence="2">Polypeptide deformylase</fullName>
    </alternativeName>
</protein>
<comment type="cofactor">
    <cofactor evidence="2">
        <name>Fe(2+)</name>
        <dbReference type="ChEBI" id="CHEBI:29033"/>
    </cofactor>
    <text evidence="2">Binds 1 Fe(2+) ion.</text>
</comment>
<dbReference type="PRINTS" id="PR01576">
    <property type="entry name" value="PDEFORMYLASE"/>
</dbReference>
<dbReference type="NCBIfam" id="NF001159">
    <property type="entry name" value="PRK00150.1-3"/>
    <property type="match status" value="1"/>
</dbReference>
<sequence length="311" mass="35482">MAIRKILNYQENVLHASAQEVERVDEETRNTITDLVDTLYSSTGVGIAAPQIGINKKIFIYDPTREAENQEKNYKVLINAKIIDHSTDILPSKEGCKSTPDLFVNLNRFKKIQIEGMNEKGEKVIFESEGLEAQVIQHEIDHIEGKLLYENESIGDKESGLYRNYARDTKDILNRIEFMQKFDDGEISTAQSSKNKIHIVKRGNQIQMYFSDGDKFSGIMSRIDLIHPLKLLGLYTQAIMLSLAFVENPKKIYMIGFGGGRIPMIFHHYFPDVIVESTEDDSEVISLAHKYFGVNEDNRMIVHNQDGRGFS</sequence>
<comment type="function">
    <text evidence="2">Removes the formyl group from the N-terminal Met of newly synthesized proteins. Requires at least a dipeptide for an efficient rate of reaction. N-terminal L-methionine is a prerequisite for activity but the enzyme has broad specificity at other positions.</text>
</comment>
<keyword evidence="2" id="KW-0378">Hydrolase</keyword>
<evidence type="ECO:0000313" key="3">
    <source>
        <dbReference type="EMBL" id="PIR99455.1"/>
    </source>
</evidence>
<keyword evidence="2" id="KW-0648">Protein biosynthesis</keyword>
<evidence type="ECO:0000313" key="4">
    <source>
        <dbReference type="Proteomes" id="UP000230730"/>
    </source>
</evidence>
<dbReference type="NCBIfam" id="TIGR00079">
    <property type="entry name" value="pept_deformyl"/>
    <property type="match status" value="1"/>
</dbReference>
<evidence type="ECO:0000256" key="2">
    <source>
        <dbReference type="HAMAP-Rule" id="MF_00163"/>
    </source>
</evidence>
<feature type="binding site" evidence="2">
    <location>
        <position position="96"/>
    </location>
    <ligand>
        <name>Fe cation</name>
        <dbReference type="ChEBI" id="CHEBI:24875"/>
    </ligand>
</feature>
<dbReference type="Gene3D" id="3.90.45.10">
    <property type="entry name" value="Peptide deformylase"/>
    <property type="match status" value="1"/>
</dbReference>
<feature type="active site" evidence="2">
    <location>
        <position position="139"/>
    </location>
</feature>
<dbReference type="AlphaFoldDB" id="A0A2H0VK21"/>
<dbReference type="InterPro" id="IPR029063">
    <property type="entry name" value="SAM-dependent_MTases_sf"/>
</dbReference>
<name>A0A2H0VK21_9BACT</name>
<dbReference type="SUPFAM" id="SSF56420">
    <property type="entry name" value="Peptide deformylase"/>
    <property type="match status" value="1"/>
</dbReference>
<dbReference type="CDD" id="cd00487">
    <property type="entry name" value="Pep_deformylase"/>
    <property type="match status" value="1"/>
</dbReference>
<comment type="similarity">
    <text evidence="1 2">Belongs to the polypeptide deformylase family.</text>
</comment>
<dbReference type="GO" id="GO:0046872">
    <property type="term" value="F:metal ion binding"/>
    <property type="evidence" value="ECO:0007669"/>
    <property type="project" value="UniProtKB-KW"/>
</dbReference>
<proteinExistence type="inferred from homology"/>
<dbReference type="InterPro" id="IPR036821">
    <property type="entry name" value="Peptide_deformylase_sf"/>
</dbReference>
<keyword evidence="2" id="KW-0479">Metal-binding</keyword>
<dbReference type="PANTHER" id="PTHR10458:SF22">
    <property type="entry name" value="PEPTIDE DEFORMYLASE"/>
    <property type="match status" value="1"/>
</dbReference>
<dbReference type="InterPro" id="IPR023635">
    <property type="entry name" value="Peptide_deformylase"/>
</dbReference>
<dbReference type="GO" id="GO:0042586">
    <property type="term" value="F:peptide deformylase activity"/>
    <property type="evidence" value="ECO:0007669"/>
    <property type="project" value="UniProtKB-UniRule"/>
</dbReference>
<keyword evidence="2" id="KW-0408">Iron</keyword>
<accession>A0A2H0VK21</accession>
<comment type="caution">
    <text evidence="3">The sequence shown here is derived from an EMBL/GenBank/DDBJ whole genome shotgun (WGS) entry which is preliminary data.</text>
</comment>
<dbReference type="EC" id="3.5.1.88" evidence="2"/>
<dbReference type="EMBL" id="PFAE01000062">
    <property type="protein sequence ID" value="PIR99455.1"/>
    <property type="molecule type" value="Genomic_DNA"/>
</dbReference>
<feature type="binding site" evidence="2">
    <location>
        <position position="138"/>
    </location>
    <ligand>
        <name>Fe cation</name>
        <dbReference type="ChEBI" id="CHEBI:24875"/>
    </ligand>
</feature>
<organism evidence="3 4">
    <name type="scientific">Candidatus Collierbacteria bacterium CG10_big_fil_rev_8_21_14_0_10_43_36</name>
    <dbReference type="NCBI Taxonomy" id="1974534"/>
    <lineage>
        <taxon>Bacteria</taxon>
        <taxon>Candidatus Collieribacteriota</taxon>
    </lineage>
</organism>
<reference evidence="4" key="1">
    <citation type="submission" date="2017-09" db="EMBL/GenBank/DDBJ databases">
        <title>Depth-based differentiation of microbial function through sediment-hosted aquifers and enrichment of novel symbionts in the deep terrestrial subsurface.</title>
        <authorList>
            <person name="Probst A.J."/>
            <person name="Ladd B."/>
            <person name="Jarett J.K."/>
            <person name="Geller-Mcgrath D.E."/>
            <person name="Sieber C.M.K."/>
            <person name="Emerson J.B."/>
            <person name="Anantharaman K."/>
            <person name="Thomas B.C."/>
            <person name="Malmstrom R."/>
            <person name="Stieglmeier M."/>
            <person name="Klingl A."/>
            <person name="Woyke T."/>
            <person name="Ryan C.M."/>
            <person name="Banfield J.F."/>
        </authorList>
    </citation>
    <scope>NUCLEOTIDE SEQUENCE [LARGE SCALE GENOMIC DNA]</scope>
</reference>
<dbReference type="PANTHER" id="PTHR10458">
    <property type="entry name" value="PEPTIDE DEFORMYLASE"/>
    <property type="match status" value="1"/>
</dbReference>
<gene>
    <name evidence="2 3" type="primary">def</name>
    <name evidence="3" type="ORF">COT86_03815</name>
</gene>
<dbReference type="Pfam" id="PF01327">
    <property type="entry name" value="Pep_deformylase"/>
    <property type="match status" value="1"/>
</dbReference>
<dbReference type="Gene3D" id="3.40.50.150">
    <property type="entry name" value="Vaccinia Virus protein VP39"/>
    <property type="match status" value="1"/>
</dbReference>
<dbReference type="HAMAP" id="MF_00163">
    <property type="entry name" value="Pep_deformylase"/>
    <property type="match status" value="1"/>
</dbReference>
<dbReference type="Proteomes" id="UP000230730">
    <property type="component" value="Unassembled WGS sequence"/>
</dbReference>
<feature type="binding site" evidence="2">
    <location>
        <position position="142"/>
    </location>
    <ligand>
        <name>Fe cation</name>
        <dbReference type="ChEBI" id="CHEBI:24875"/>
    </ligand>
</feature>
<dbReference type="SUPFAM" id="SSF53335">
    <property type="entry name" value="S-adenosyl-L-methionine-dependent methyltransferases"/>
    <property type="match status" value="1"/>
</dbReference>
<evidence type="ECO:0000256" key="1">
    <source>
        <dbReference type="ARBA" id="ARBA00010759"/>
    </source>
</evidence>
<comment type="catalytic activity">
    <reaction evidence="2">
        <text>N-terminal N-formyl-L-methionyl-[peptide] + H2O = N-terminal L-methionyl-[peptide] + formate</text>
        <dbReference type="Rhea" id="RHEA:24420"/>
        <dbReference type="Rhea" id="RHEA-COMP:10639"/>
        <dbReference type="Rhea" id="RHEA-COMP:10640"/>
        <dbReference type="ChEBI" id="CHEBI:15377"/>
        <dbReference type="ChEBI" id="CHEBI:15740"/>
        <dbReference type="ChEBI" id="CHEBI:49298"/>
        <dbReference type="ChEBI" id="CHEBI:64731"/>
        <dbReference type="EC" id="3.5.1.88"/>
    </reaction>
</comment>